<sequence length="124" mass="13232">MVISVLATREMSSGSHSADIRWKCSMTPVPAGMNSRERCCNITCAVLRRSVAGPPRTASAAKSRAMPITGPGMGKARPRAMTSPRSWKTRSRVMAPIMFGPVRVAEMEGHGAVEYRGIGEGVAT</sequence>
<reference evidence="2 3" key="1">
    <citation type="submission" date="2014-02" db="EMBL/GenBank/DDBJ databases">
        <title>Expanding our view of genomic diversity in Candidatus Accumulibacter clades.</title>
        <authorList>
            <person name="Skennerton C.T."/>
            <person name="Barr J.J."/>
            <person name="Slater F.R."/>
            <person name="Bond P.L."/>
            <person name="Tyson G.W."/>
        </authorList>
    </citation>
    <scope>NUCLEOTIDE SEQUENCE [LARGE SCALE GENOMIC DNA]</scope>
    <source>
        <strain evidence="3">BA-91</strain>
    </source>
</reference>
<protein>
    <submittedName>
        <fullName evidence="2">Uncharacterized protein</fullName>
    </submittedName>
</protein>
<evidence type="ECO:0000256" key="1">
    <source>
        <dbReference type="SAM" id="MobiDB-lite"/>
    </source>
</evidence>
<comment type="caution">
    <text evidence="2">The sequence shown here is derived from an EMBL/GenBank/DDBJ whole genome shotgun (WGS) entry which is preliminary data.</text>
</comment>
<dbReference type="EMBL" id="JDVG02000511">
    <property type="protein sequence ID" value="KFB71656.1"/>
    <property type="molecule type" value="Genomic_DNA"/>
</dbReference>
<feature type="region of interest" description="Disordered" evidence="1">
    <location>
        <begin position="53"/>
        <end position="88"/>
    </location>
</feature>
<dbReference type="AlphaFoldDB" id="A0A080LT85"/>
<accession>A0A080LT85</accession>
<organism evidence="2 3">
    <name type="scientific">Candidatus Accumulibacter phosphatis</name>
    <dbReference type="NCBI Taxonomy" id="327160"/>
    <lineage>
        <taxon>Bacteria</taxon>
        <taxon>Pseudomonadati</taxon>
        <taxon>Pseudomonadota</taxon>
        <taxon>Betaproteobacteria</taxon>
        <taxon>Candidatus Accumulibacter</taxon>
    </lineage>
</organism>
<proteinExistence type="predicted"/>
<dbReference type="Proteomes" id="UP000020077">
    <property type="component" value="Unassembled WGS sequence"/>
</dbReference>
<evidence type="ECO:0000313" key="2">
    <source>
        <dbReference type="EMBL" id="KFB71656.1"/>
    </source>
</evidence>
<gene>
    <name evidence="2" type="ORF">AW09_003197</name>
</gene>
<name>A0A080LT85_9PROT</name>
<evidence type="ECO:0000313" key="3">
    <source>
        <dbReference type="Proteomes" id="UP000020077"/>
    </source>
</evidence>